<proteinExistence type="predicted"/>
<evidence type="ECO:0000313" key="7">
    <source>
        <dbReference type="EMBL" id="GLG87664.1"/>
    </source>
</evidence>
<dbReference type="PANTHER" id="PTHR43537">
    <property type="entry name" value="TRANSCRIPTIONAL REGULATOR, GNTR FAMILY"/>
    <property type="match status" value="1"/>
</dbReference>
<dbReference type="EMBL" id="BSCI01000013">
    <property type="protein sequence ID" value="GLG87664.1"/>
    <property type="molecule type" value="Genomic_DNA"/>
</dbReference>
<dbReference type="RefSeq" id="WP_055155945.1">
    <property type="nucleotide sequence ID" value="NZ_BSCI01000013.1"/>
</dbReference>
<accession>A0A174NW78</accession>
<dbReference type="Proteomes" id="UP000095727">
    <property type="component" value="Unassembled WGS sequence"/>
</dbReference>
<dbReference type="Gene3D" id="1.10.10.10">
    <property type="entry name" value="Winged helix-like DNA-binding domain superfamily/Winged helix DNA-binding domain"/>
    <property type="match status" value="1"/>
</dbReference>
<dbReference type="InterPro" id="IPR000524">
    <property type="entry name" value="Tscrpt_reg_HTH_GntR"/>
</dbReference>
<evidence type="ECO:0000256" key="3">
    <source>
        <dbReference type="ARBA" id="ARBA00023163"/>
    </source>
</evidence>
<dbReference type="InterPro" id="IPR036390">
    <property type="entry name" value="WH_DNA-bd_sf"/>
</dbReference>
<dbReference type="STRING" id="410072.ERS852525_02072"/>
<evidence type="ECO:0000313" key="9">
    <source>
        <dbReference type="Proteomes" id="UP000095362"/>
    </source>
</evidence>
<reference evidence="7" key="4">
    <citation type="submission" date="2022-09" db="EMBL/GenBank/DDBJ databases">
        <title>Draft genome sequence of Coprococcus comes strain 31264.</title>
        <authorList>
            <person name="Atsushi H."/>
            <person name="Moriya O."/>
            <person name="Mitsuo S."/>
        </authorList>
    </citation>
    <scope>NUCLEOTIDE SEQUENCE</scope>
    <source>
        <strain evidence="7">JCM 31264</strain>
    </source>
</reference>
<dbReference type="Proteomes" id="UP000554488">
    <property type="component" value="Unassembled WGS sequence"/>
</dbReference>
<dbReference type="PRINTS" id="PR00035">
    <property type="entry name" value="HTHGNTR"/>
</dbReference>
<dbReference type="Proteomes" id="UP000095362">
    <property type="component" value="Unassembled WGS sequence"/>
</dbReference>
<dbReference type="GeneID" id="92826410"/>
<keyword evidence="2" id="KW-0238">DNA-binding</keyword>
<evidence type="ECO:0000313" key="11">
    <source>
        <dbReference type="Proteomes" id="UP000554488"/>
    </source>
</evidence>
<dbReference type="EMBL" id="CYZK01000016">
    <property type="protein sequence ID" value="CUO54139.1"/>
    <property type="molecule type" value="Genomic_DNA"/>
</dbReference>
<dbReference type="PANTHER" id="PTHR43537:SF5">
    <property type="entry name" value="UXU OPERON TRANSCRIPTIONAL REGULATOR"/>
    <property type="match status" value="1"/>
</dbReference>
<evidence type="ECO:0000256" key="2">
    <source>
        <dbReference type="ARBA" id="ARBA00023125"/>
    </source>
</evidence>
<evidence type="ECO:0000259" key="4">
    <source>
        <dbReference type="PROSITE" id="PS50949"/>
    </source>
</evidence>
<reference evidence="7" key="5">
    <citation type="submission" date="2022-11" db="EMBL/GenBank/DDBJ databases">
        <title>Draft genome sequence of Coprococcus comes strain 31264.</title>
        <authorList>
            <person name="Hisatomi A."/>
            <person name="Ohkuma M."/>
            <person name="Sakamoto M."/>
        </authorList>
    </citation>
    <scope>NUCLEOTIDE SEQUENCE</scope>
    <source>
        <strain evidence="7">JCM 31264</strain>
    </source>
</reference>
<name>A0A174NW78_9FIRM</name>
<dbReference type="Proteomes" id="UP001145109">
    <property type="component" value="Unassembled WGS sequence"/>
</dbReference>
<evidence type="ECO:0000256" key="1">
    <source>
        <dbReference type="ARBA" id="ARBA00023015"/>
    </source>
</evidence>
<dbReference type="InterPro" id="IPR036388">
    <property type="entry name" value="WH-like_DNA-bd_sf"/>
</dbReference>
<reference evidence="9 10" key="1">
    <citation type="submission" date="2015-09" db="EMBL/GenBank/DDBJ databases">
        <authorList>
            <consortium name="Pathogen Informatics"/>
        </authorList>
    </citation>
    <scope>NUCLEOTIDE SEQUENCE [LARGE SCALE GENOMIC DNA]</scope>
    <source>
        <strain evidence="6 9">2789STDY5834866</strain>
        <strain evidence="5 10">2789STDY5834962</strain>
    </source>
</reference>
<evidence type="ECO:0000313" key="5">
    <source>
        <dbReference type="EMBL" id="CUM82058.1"/>
    </source>
</evidence>
<dbReference type="GO" id="GO:0003677">
    <property type="term" value="F:DNA binding"/>
    <property type="evidence" value="ECO:0007669"/>
    <property type="project" value="UniProtKB-KW"/>
</dbReference>
<dbReference type="Pfam" id="PF00392">
    <property type="entry name" value="GntR"/>
    <property type="match status" value="1"/>
</dbReference>
<evidence type="ECO:0000313" key="6">
    <source>
        <dbReference type="EMBL" id="CUO54139.1"/>
    </source>
</evidence>
<dbReference type="Pfam" id="PF07729">
    <property type="entry name" value="FCD"/>
    <property type="match status" value="1"/>
</dbReference>
<reference evidence="8 11" key="2">
    <citation type="submission" date="2020-04" db="EMBL/GenBank/DDBJ databases">
        <authorList>
            <person name="Pieper L."/>
        </authorList>
    </citation>
    <scope>NUCLEOTIDE SEQUENCE [LARGE SCALE GENOMIC DNA]</scope>
    <source>
        <strain evidence="8 11">F22</strain>
    </source>
</reference>
<dbReference type="Gene3D" id="1.20.120.530">
    <property type="entry name" value="GntR ligand-binding domain-like"/>
    <property type="match status" value="1"/>
</dbReference>
<organism evidence="8 11">
    <name type="scientific">Coprococcus comes</name>
    <dbReference type="NCBI Taxonomy" id="410072"/>
    <lineage>
        <taxon>Bacteria</taxon>
        <taxon>Bacillati</taxon>
        <taxon>Bacillota</taxon>
        <taxon>Clostridia</taxon>
        <taxon>Lachnospirales</taxon>
        <taxon>Lachnospiraceae</taxon>
        <taxon>Coprococcus</taxon>
    </lineage>
</organism>
<dbReference type="PROSITE" id="PS50949">
    <property type="entry name" value="HTH_GNTR"/>
    <property type="match status" value="1"/>
</dbReference>
<keyword evidence="1" id="KW-0805">Transcription regulation</keyword>
<evidence type="ECO:0000313" key="8">
    <source>
        <dbReference type="EMBL" id="NUN86642.1"/>
    </source>
</evidence>
<dbReference type="PaxDb" id="410072-ERS852525_02072"/>
<dbReference type="InterPro" id="IPR008920">
    <property type="entry name" value="TF_FadR/GntR_C"/>
</dbReference>
<dbReference type="EMBL" id="CYXR01000005">
    <property type="protein sequence ID" value="CUM82058.1"/>
    <property type="molecule type" value="Genomic_DNA"/>
</dbReference>
<dbReference type="SUPFAM" id="SSF46785">
    <property type="entry name" value="Winged helix' DNA-binding domain"/>
    <property type="match status" value="1"/>
</dbReference>
<dbReference type="EMBL" id="JABWDC010000027">
    <property type="protein sequence ID" value="NUN86642.1"/>
    <property type="molecule type" value="Genomic_DNA"/>
</dbReference>
<sequence>MQKQRKTSNTTTSEIVLESLREQIINGILQPQEKLVEAEIARKFGLSRGPVREALRQLAVEGLVDYCPNKGCTVALLSPQDAYEVFFLRGSLEKLAIQKSNCLLSDYSLMIMEASIEEFRKAILEGNTMKAVRADETFHLQIIRSAQLNRLTKMWELLSPLNGAMFLSVQNANRFGQLSGDAETLQNAKCLEPNTPDQNTSYNGSAAVWTHQCLLEAIRINDLQTTCDLLDQHYEETGRRVYRLSLMKEQSF</sequence>
<evidence type="ECO:0000313" key="10">
    <source>
        <dbReference type="Proteomes" id="UP000095727"/>
    </source>
</evidence>
<dbReference type="CDD" id="cd07377">
    <property type="entry name" value="WHTH_GntR"/>
    <property type="match status" value="1"/>
</dbReference>
<dbReference type="OrthoDB" id="9781630at2"/>
<gene>
    <name evidence="5" type="primary">csiR</name>
    <name evidence="7" type="ORF">comes_22100</name>
    <name evidence="6" type="ORF">ERS852481_02310</name>
    <name evidence="5" type="ORF">ERS852574_00909</name>
    <name evidence="8" type="ORF">HUU93_08555</name>
</gene>
<feature type="domain" description="HTH gntR-type" evidence="4">
    <location>
        <begin position="10"/>
        <end position="77"/>
    </location>
</feature>
<reference evidence="8 11" key="3">
    <citation type="submission" date="2020-07" db="EMBL/GenBank/DDBJ databases">
        <title>Bacterial metabolism rescues the inhibition of intestinal drug absorption by food and drug additives.</title>
        <authorList>
            <person name="Zou L."/>
            <person name="Spanogiannopoulos P."/>
            <person name="Chien H.-C."/>
            <person name="Pieper L.M."/>
            <person name="Cai W."/>
            <person name="Khuri N."/>
            <person name="Pottel J."/>
            <person name="Vora B."/>
            <person name="Ni Z."/>
            <person name="Tsakalozou E."/>
            <person name="Zhang W."/>
            <person name="Shoichet B.K."/>
            <person name="Giacomini K.M."/>
            <person name="Turnbaugh P.J."/>
        </authorList>
    </citation>
    <scope>NUCLEOTIDE SEQUENCE [LARGE SCALE GENOMIC DNA]</scope>
    <source>
        <strain evidence="8 11">F22</strain>
    </source>
</reference>
<dbReference type="GO" id="GO:0003700">
    <property type="term" value="F:DNA-binding transcription factor activity"/>
    <property type="evidence" value="ECO:0007669"/>
    <property type="project" value="InterPro"/>
</dbReference>
<dbReference type="SUPFAM" id="SSF48008">
    <property type="entry name" value="GntR ligand-binding domain-like"/>
    <property type="match status" value="1"/>
</dbReference>
<dbReference type="InterPro" id="IPR011711">
    <property type="entry name" value="GntR_C"/>
</dbReference>
<dbReference type="AlphaFoldDB" id="A0A174NW78"/>
<protein>
    <submittedName>
        <fullName evidence="5">Carbon starvation induced regulator</fullName>
    </submittedName>
    <submittedName>
        <fullName evidence="8">GntR family transcriptional regulator</fullName>
    </submittedName>
</protein>
<dbReference type="SMART" id="SM00345">
    <property type="entry name" value="HTH_GNTR"/>
    <property type="match status" value="1"/>
</dbReference>
<keyword evidence="3" id="KW-0804">Transcription</keyword>